<keyword evidence="1" id="KW-0812">Transmembrane</keyword>
<evidence type="ECO:0000313" key="2">
    <source>
        <dbReference type="Proteomes" id="UP000887578"/>
    </source>
</evidence>
<reference evidence="3" key="1">
    <citation type="submission" date="2022-11" db="UniProtKB">
        <authorList>
            <consortium name="WormBaseParasite"/>
        </authorList>
    </citation>
    <scope>IDENTIFICATION</scope>
</reference>
<dbReference type="WBParaSite" id="PDA_v2.g2985.t1">
    <property type="protein sequence ID" value="PDA_v2.g2985.t1"/>
    <property type="gene ID" value="PDA_v2.g2985"/>
</dbReference>
<evidence type="ECO:0000313" key="3">
    <source>
        <dbReference type="WBParaSite" id="PDA_v2.g2985.t1"/>
    </source>
</evidence>
<sequence>MEAMEDHELPQNPPIPKINWQNLLLLNKALILFVDIIAITGLYLTESFFGVGICMFISILTLIFISLIVGIVASQWHFDILSTKMFNDIIPHSRIEWKHVFYDFGFCGK</sequence>
<keyword evidence="2" id="KW-1185">Reference proteome</keyword>
<dbReference type="AlphaFoldDB" id="A0A914QJP0"/>
<name>A0A914QJP0_9BILA</name>
<keyword evidence="1" id="KW-1133">Transmembrane helix</keyword>
<accession>A0A914QJP0</accession>
<proteinExistence type="predicted"/>
<feature type="transmembrane region" description="Helical" evidence="1">
    <location>
        <begin position="50"/>
        <end position="73"/>
    </location>
</feature>
<keyword evidence="1" id="KW-0472">Membrane</keyword>
<protein>
    <submittedName>
        <fullName evidence="3">Uncharacterized protein</fullName>
    </submittedName>
</protein>
<organism evidence="2 3">
    <name type="scientific">Panagrolaimus davidi</name>
    <dbReference type="NCBI Taxonomy" id="227884"/>
    <lineage>
        <taxon>Eukaryota</taxon>
        <taxon>Metazoa</taxon>
        <taxon>Ecdysozoa</taxon>
        <taxon>Nematoda</taxon>
        <taxon>Chromadorea</taxon>
        <taxon>Rhabditida</taxon>
        <taxon>Tylenchina</taxon>
        <taxon>Panagrolaimomorpha</taxon>
        <taxon>Panagrolaimoidea</taxon>
        <taxon>Panagrolaimidae</taxon>
        <taxon>Panagrolaimus</taxon>
    </lineage>
</organism>
<dbReference type="Proteomes" id="UP000887578">
    <property type="component" value="Unplaced"/>
</dbReference>
<feature type="transmembrane region" description="Helical" evidence="1">
    <location>
        <begin position="25"/>
        <end position="44"/>
    </location>
</feature>
<evidence type="ECO:0000256" key="1">
    <source>
        <dbReference type="SAM" id="Phobius"/>
    </source>
</evidence>